<dbReference type="PANTHER" id="PTHR45913:SF21">
    <property type="entry name" value="DUF4371 DOMAIN-CONTAINING PROTEIN"/>
    <property type="match status" value="1"/>
</dbReference>
<dbReference type="EMBL" id="JAPFRF010000005">
    <property type="protein sequence ID" value="KAJ7331909.1"/>
    <property type="molecule type" value="Genomic_DNA"/>
</dbReference>
<gene>
    <name evidence="1" type="ORF">JRQ81_014089</name>
</gene>
<dbReference type="PANTHER" id="PTHR45913">
    <property type="entry name" value="EPM2A-INTERACTING PROTEIN 1"/>
    <property type="match status" value="1"/>
</dbReference>
<protein>
    <submittedName>
        <fullName evidence="1">Uncharacterized protein</fullName>
    </submittedName>
</protein>
<organism evidence="1 2">
    <name type="scientific">Phrynocephalus forsythii</name>
    <dbReference type="NCBI Taxonomy" id="171643"/>
    <lineage>
        <taxon>Eukaryota</taxon>
        <taxon>Metazoa</taxon>
        <taxon>Chordata</taxon>
        <taxon>Craniata</taxon>
        <taxon>Vertebrata</taxon>
        <taxon>Euteleostomi</taxon>
        <taxon>Lepidosauria</taxon>
        <taxon>Squamata</taxon>
        <taxon>Bifurcata</taxon>
        <taxon>Unidentata</taxon>
        <taxon>Episquamata</taxon>
        <taxon>Toxicofera</taxon>
        <taxon>Iguania</taxon>
        <taxon>Acrodonta</taxon>
        <taxon>Agamidae</taxon>
        <taxon>Agaminae</taxon>
        <taxon>Phrynocephalus</taxon>
    </lineage>
</organism>
<proteinExistence type="predicted"/>
<dbReference type="OrthoDB" id="8865791at2759"/>
<dbReference type="Proteomes" id="UP001142489">
    <property type="component" value="Unassembled WGS sequence"/>
</dbReference>
<sequence>MAGDITEQLLEDVSNCVAFSLQMDESTDRRDIVQLVVFTRMVFEVFSIKEKLLGMISLKGKTT</sequence>
<comment type="caution">
    <text evidence="1">The sequence shown here is derived from an EMBL/GenBank/DDBJ whole genome shotgun (WGS) entry which is preliminary data.</text>
</comment>
<dbReference type="AlphaFoldDB" id="A0A9Q0XW25"/>
<name>A0A9Q0XW25_9SAUR</name>
<keyword evidence="2" id="KW-1185">Reference proteome</keyword>
<accession>A0A9Q0XW25</accession>
<reference evidence="1" key="1">
    <citation type="journal article" date="2023" name="DNA Res.">
        <title>Chromosome-level genome assembly of Phrynocephalus forsythii using third-generation DNA sequencing and Hi-C analysis.</title>
        <authorList>
            <person name="Qi Y."/>
            <person name="Zhao W."/>
            <person name="Zhao Y."/>
            <person name="Niu C."/>
            <person name="Cao S."/>
            <person name="Zhang Y."/>
        </authorList>
    </citation>
    <scope>NUCLEOTIDE SEQUENCE</scope>
    <source>
        <tissue evidence="1">Muscle</tissue>
    </source>
</reference>
<evidence type="ECO:0000313" key="1">
    <source>
        <dbReference type="EMBL" id="KAJ7331909.1"/>
    </source>
</evidence>
<feature type="non-terminal residue" evidence="1">
    <location>
        <position position="63"/>
    </location>
</feature>
<evidence type="ECO:0000313" key="2">
    <source>
        <dbReference type="Proteomes" id="UP001142489"/>
    </source>
</evidence>